<accession>A0AAW8J6V2</accession>
<dbReference type="Proteomes" id="UP001243844">
    <property type="component" value="Unassembled WGS sequence"/>
</dbReference>
<reference evidence="2" key="1">
    <citation type="submission" date="2023-08" db="EMBL/GenBank/DDBJ databases">
        <title>Emergence of clinically-relevant ST2 carbapenem-resistant Acinetobacter baumannii strains in hospital sewages in Zhejiang, East of China.</title>
        <authorList>
            <person name="Kaichao C."/>
            <person name="Zhang R."/>
        </authorList>
    </citation>
    <scope>NUCLEOTIDE SEQUENCE</scope>
    <source>
        <strain evidence="2">M-RB-37</strain>
    </source>
</reference>
<dbReference type="RefSeq" id="WP_308980888.1">
    <property type="nucleotide sequence ID" value="NZ_JAVIDL010000007.1"/>
</dbReference>
<dbReference type="Gene3D" id="3.10.450.50">
    <property type="match status" value="1"/>
</dbReference>
<proteinExistence type="predicted"/>
<evidence type="ECO:0000256" key="1">
    <source>
        <dbReference type="SAM" id="SignalP"/>
    </source>
</evidence>
<evidence type="ECO:0000313" key="3">
    <source>
        <dbReference type="Proteomes" id="UP001243844"/>
    </source>
</evidence>
<feature type="signal peptide" evidence="1">
    <location>
        <begin position="1"/>
        <end position="20"/>
    </location>
</feature>
<organism evidence="2 3">
    <name type="scientific">Acinetobacter rudis</name>
    <dbReference type="NCBI Taxonomy" id="632955"/>
    <lineage>
        <taxon>Bacteria</taxon>
        <taxon>Pseudomonadati</taxon>
        <taxon>Pseudomonadota</taxon>
        <taxon>Gammaproteobacteria</taxon>
        <taxon>Moraxellales</taxon>
        <taxon>Moraxellaceae</taxon>
        <taxon>Acinetobacter</taxon>
    </lineage>
</organism>
<sequence length="154" mass="17806">MQRFLLLSLLTALTSTLTHADDQSSIQINFMKTTYTHLLNNQLSGIDVLKKFSTTDLNQWIKKTDAIADAHLGEMCDWVYDPMLPGQDNDIRLNQLKYTILHNGRVRVQGTNFGEKFQIDYELKCDHQRCKINDLYDPQSYKQKLKHIAKQGAC</sequence>
<dbReference type="EMBL" id="JAVIDL010000007">
    <property type="protein sequence ID" value="MDQ8935167.1"/>
    <property type="molecule type" value="Genomic_DNA"/>
</dbReference>
<dbReference type="AlphaFoldDB" id="A0AAW8J6V2"/>
<protein>
    <recommendedName>
        <fullName evidence="4">DUF3828 domain-containing protein</fullName>
    </recommendedName>
</protein>
<evidence type="ECO:0000313" key="2">
    <source>
        <dbReference type="EMBL" id="MDQ8935167.1"/>
    </source>
</evidence>
<comment type="caution">
    <text evidence="2">The sequence shown here is derived from an EMBL/GenBank/DDBJ whole genome shotgun (WGS) entry which is preliminary data.</text>
</comment>
<keyword evidence="1" id="KW-0732">Signal</keyword>
<feature type="chain" id="PRO_5043331208" description="DUF3828 domain-containing protein" evidence="1">
    <location>
        <begin position="21"/>
        <end position="154"/>
    </location>
</feature>
<gene>
    <name evidence="2" type="ORF">RFH47_05440</name>
</gene>
<name>A0AAW8J6V2_9GAMM</name>
<evidence type="ECO:0008006" key="4">
    <source>
        <dbReference type="Google" id="ProtNLM"/>
    </source>
</evidence>